<feature type="region of interest" description="Disordered" evidence="1">
    <location>
        <begin position="53"/>
        <end position="81"/>
    </location>
</feature>
<evidence type="ECO:0000313" key="3">
    <source>
        <dbReference type="Proteomes" id="UP000019849"/>
    </source>
</evidence>
<feature type="region of interest" description="Disordered" evidence="1">
    <location>
        <begin position="1"/>
        <end position="40"/>
    </location>
</feature>
<evidence type="ECO:0000256" key="1">
    <source>
        <dbReference type="SAM" id="MobiDB-lite"/>
    </source>
</evidence>
<dbReference type="Proteomes" id="UP000019849">
    <property type="component" value="Unassembled WGS sequence"/>
</dbReference>
<evidence type="ECO:0000313" key="2">
    <source>
        <dbReference type="EMBL" id="EXL06589.1"/>
    </source>
</evidence>
<organism evidence="2 3">
    <name type="scientific">Aquamicrobium defluvii</name>
    <dbReference type="NCBI Taxonomy" id="69279"/>
    <lineage>
        <taxon>Bacteria</taxon>
        <taxon>Pseudomonadati</taxon>
        <taxon>Pseudomonadota</taxon>
        <taxon>Alphaproteobacteria</taxon>
        <taxon>Hyphomicrobiales</taxon>
        <taxon>Phyllobacteriaceae</taxon>
        <taxon>Aquamicrobium</taxon>
    </lineage>
</organism>
<comment type="caution">
    <text evidence="2">The sequence shown here is derived from an EMBL/GenBank/DDBJ whole genome shotgun (WGS) entry which is preliminary data.</text>
</comment>
<protein>
    <submittedName>
        <fullName evidence="2">Uncharacterized protein</fullName>
    </submittedName>
</protein>
<name>A0A011T4R4_9HYPH</name>
<proteinExistence type="predicted"/>
<accession>A0A011T4R4</accession>
<feature type="compositionally biased region" description="Basic residues" evidence="1">
    <location>
        <begin position="16"/>
        <end position="30"/>
    </location>
</feature>
<dbReference type="EMBL" id="JENY01000016">
    <property type="protein sequence ID" value="EXL06589.1"/>
    <property type="molecule type" value="Genomic_DNA"/>
</dbReference>
<sequence>MLRRPPRQPGGGEQGKRHRHRSKQQRKPHNAHACPRSRASTAATIWIPVAVETQPGLPENCPGPRRIRKRSKASFNFPRHG</sequence>
<gene>
    <name evidence="2" type="ORF">BG36_05895</name>
</gene>
<reference evidence="2 3" key="1">
    <citation type="submission" date="2014-02" db="EMBL/GenBank/DDBJ databases">
        <title>Aquamicrobium defluvii Genome sequencing.</title>
        <authorList>
            <person name="Wang X."/>
        </authorList>
    </citation>
    <scope>NUCLEOTIDE SEQUENCE [LARGE SCALE GENOMIC DNA]</scope>
    <source>
        <strain evidence="2 3">W13Z1</strain>
    </source>
</reference>
<dbReference type="HOGENOM" id="CLU_2566392_0_0_5"/>
<dbReference type="AlphaFoldDB" id="A0A011T4R4"/>